<protein>
    <submittedName>
        <fullName evidence="1">Uncharacterized protein</fullName>
    </submittedName>
</protein>
<evidence type="ECO:0000313" key="2">
    <source>
        <dbReference type="Proteomes" id="UP000290567"/>
    </source>
</evidence>
<reference evidence="2" key="1">
    <citation type="submission" date="2019-02" db="EMBL/GenBank/DDBJ databases">
        <title>Draft genome sequence of Enterococcus sp. Gos25-1.</title>
        <authorList>
            <person name="Tanaka N."/>
            <person name="Shiwa Y."/>
            <person name="Fujita N."/>
        </authorList>
    </citation>
    <scope>NUCLEOTIDE SEQUENCE [LARGE SCALE GENOMIC DNA]</scope>
    <source>
        <strain evidence="2">Gos25-1</strain>
    </source>
</reference>
<evidence type="ECO:0000313" key="1">
    <source>
        <dbReference type="EMBL" id="GCF93102.1"/>
    </source>
</evidence>
<dbReference type="EMBL" id="BJCC01000008">
    <property type="protein sequence ID" value="GCF93102.1"/>
    <property type="molecule type" value="Genomic_DNA"/>
</dbReference>
<dbReference type="AlphaFoldDB" id="A0A4P5PCE5"/>
<keyword evidence="2" id="KW-1185">Reference proteome</keyword>
<comment type="caution">
    <text evidence="1">The sequence shown here is derived from an EMBL/GenBank/DDBJ whole genome shotgun (WGS) entry which is preliminary data.</text>
</comment>
<name>A0A4P5PCE5_9ENTE</name>
<gene>
    <name evidence="1" type="ORF">NRIC_09930</name>
</gene>
<proteinExistence type="predicted"/>
<dbReference type="SUPFAM" id="SSF52540">
    <property type="entry name" value="P-loop containing nucleoside triphosphate hydrolases"/>
    <property type="match status" value="1"/>
</dbReference>
<accession>A0A4P5PCE5</accession>
<organism evidence="1 2">
    <name type="scientific">Enterococcus florum</name>
    <dbReference type="NCBI Taxonomy" id="2480627"/>
    <lineage>
        <taxon>Bacteria</taxon>
        <taxon>Bacillati</taxon>
        <taxon>Bacillota</taxon>
        <taxon>Bacilli</taxon>
        <taxon>Lactobacillales</taxon>
        <taxon>Enterococcaceae</taxon>
        <taxon>Enterococcus</taxon>
    </lineage>
</organism>
<sequence length="79" mass="8833">MTILGYIILPVIRRQPQKVSELTAQAQELLKKTGIEDLAMCMVTHDAKVAVQSERTLFMKDGEIVDELKLAKFVGNDSD</sequence>
<dbReference type="Proteomes" id="UP000290567">
    <property type="component" value="Unassembled WGS sequence"/>
</dbReference>
<dbReference type="InterPro" id="IPR027417">
    <property type="entry name" value="P-loop_NTPase"/>
</dbReference>